<evidence type="ECO:0000313" key="2">
    <source>
        <dbReference type="EMBL" id="MEQ7847579.1"/>
    </source>
</evidence>
<feature type="transmembrane region" description="Helical" evidence="1">
    <location>
        <begin position="141"/>
        <end position="162"/>
    </location>
</feature>
<evidence type="ECO:0000313" key="3">
    <source>
        <dbReference type="Proteomes" id="UP001482520"/>
    </source>
</evidence>
<feature type="transmembrane region" description="Helical" evidence="1">
    <location>
        <begin position="110"/>
        <end position="129"/>
    </location>
</feature>
<evidence type="ECO:0008006" key="4">
    <source>
        <dbReference type="Google" id="ProtNLM"/>
    </source>
</evidence>
<feature type="transmembrane region" description="Helical" evidence="1">
    <location>
        <begin position="174"/>
        <end position="191"/>
    </location>
</feature>
<sequence>MTPPLDAPAAPPSHRVAAALDVAVKTFLVLLLVGLVLRPDLGNLEGKGATERAIAYPLLSFALPAWWWLRGRGRTDFPWIADLLISITCFSDLLGNRLDLYDTVRRFDDVVHLVNTGLLTAAFLMLTLPRRSTRGQHLERALAFGATAALAWELAEYAAFLATSQASDRYADTLGDMALGVVGSAGAALLVHRARDARPAAATQRRPAAQHEHIAV</sequence>
<evidence type="ECO:0000256" key="1">
    <source>
        <dbReference type="SAM" id="Phobius"/>
    </source>
</evidence>
<keyword evidence="3" id="KW-1185">Reference proteome</keyword>
<accession>A0ABV1NYL3</accession>
<dbReference type="Proteomes" id="UP001482520">
    <property type="component" value="Unassembled WGS sequence"/>
</dbReference>
<comment type="caution">
    <text evidence="2">The sequence shown here is derived from an EMBL/GenBank/DDBJ whole genome shotgun (WGS) entry which is preliminary data.</text>
</comment>
<dbReference type="Pfam" id="PF09997">
    <property type="entry name" value="DUF2238"/>
    <property type="match status" value="1"/>
</dbReference>
<dbReference type="InterPro" id="IPR014509">
    <property type="entry name" value="YjdF-like"/>
</dbReference>
<keyword evidence="1" id="KW-1133">Transmembrane helix</keyword>
<dbReference type="EMBL" id="JBEGDP010000009">
    <property type="protein sequence ID" value="MEQ7847579.1"/>
    <property type="molecule type" value="Genomic_DNA"/>
</dbReference>
<keyword evidence="1" id="KW-0472">Membrane</keyword>
<reference evidence="2 3" key="1">
    <citation type="submission" date="2024-02" db="EMBL/GenBank/DDBJ databases">
        <title>Full genome sequence of Nocardioides kribbensis.</title>
        <authorList>
            <person name="Poletto B.L."/>
            <person name="Silva G."/>
            <person name="Galante D."/>
            <person name="Campos K.R."/>
            <person name="Santos M.B.N."/>
            <person name="Sacchi C.T."/>
        </authorList>
    </citation>
    <scope>NUCLEOTIDE SEQUENCE [LARGE SCALE GENOMIC DNA]</scope>
    <source>
        <strain evidence="2 3">O4R</strain>
    </source>
</reference>
<name>A0ABV1NYL3_9ACTN</name>
<proteinExistence type="predicted"/>
<feature type="transmembrane region" description="Helical" evidence="1">
    <location>
        <begin position="49"/>
        <end position="69"/>
    </location>
</feature>
<organism evidence="2 3">
    <name type="scientific">Nocardioides kribbensis</name>
    <dbReference type="NCBI Taxonomy" id="305517"/>
    <lineage>
        <taxon>Bacteria</taxon>
        <taxon>Bacillati</taxon>
        <taxon>Actinomycetota</taxon>
        <taxon>Actinomycetes</taxon>
        <taxon>Propionibacteriales</taxon>
        <taxon>Nocardioidaceae</taxon>
        <taxon>Nocardioides</taxon>
    </lineage>
</organism>
<keyword evidence="1" id="KW-0812">Transmembrane</keyword>
<protein>
    <recommendedName>
        <fullName evidence="4">VanZ family protein</fullName>
    </recommendedName>
</protein>
<gene>
    <name evidence="2" type="ORF">V6R90_09840</name>
</gene>
<feature type="transmembrane region" description="Helical" evidence="1">
    <location>
        <begin position="16"/>
        <end position="37"/>
    </location>
</feature>
<dbReference type="RefSeq" id="WP_349804557.1">
    <property type="nucleotide sequence ID" value="NZ_JBEGDP010000009.1"/>
</dbReference>